<accession>A0ABR2CX10</accession>
<evidence type="ECO:0000313" key="8">
    <source>
        <dbReference type="EMBL" id="KAK8523437.1"/>
    </source>
</evidence>
<reference evidence="8 9" key="1">
    <citation type="journal article" date="2024" name="G3 (Bethesda)">
        <title>Genome assembly of Hibiscus sabdariffa L. provides insights into metabolisms of medicinal natural products.</title>
        <authorList>
            <person name="Kim T."/>
        </authorList>
    </citation>
    <scope>NUCLEOTIDE SEQUENCE [LARGE SCALE GENOMIC DNA]</scope>
    <source>
        <strain evidence="8">TK-2024</strain>
        <tissue evidence="8">Old leaves</tissue>
    </source>
</reference>
<dbReference type="Pfam" id="PF06886">
    <property type="entry name" value="TPX2"/>
    <property type="match status" value="1"/>
</dbReference>
<feature type="compositionally biased region" description="Basic and acidic residues" evidence="6">
    <location>
        <begin position="445"/>
        <end position="455"/>
    </location>
</feature>
<sequence length="497" mass="54793">MAERSSNLRCSSYCLPLLILRSFRFSSLILPLSFVLDLWIFDFTHALRDLCTLWSKSFALLECVMDPDNLLPAGGLEIALQSTVYPQLRVAGDDSGVSNDVNANVEETVESCLQNGRDDNGATGEAREGLNDLIGNNGLIDSKQGELKDNVDEKQCKPQKVQRKTKNEKPSRLSRPKIASSASVKKSKDGSSVEARVTASNGRSISTNSHLKQPLKKGSCVERQANAAKHSERTDATISEGPVEKPKMKPLKKGPLGKAEGDTESSPTEADAKPRKVGTLPKYGFSFKCDERAEKRKEFYTKLEEKIQAKEEEKSTLQAKSKETQEAEIKMFRKSLNFKATPMPSFYQEPPPPKVELKKIPPTRAKSPKLGRRKSSTPSDSDCNSNSGHQSVQLSLDEKAFQSISSKVILPVNAKKPQRKSLPKLPSQKTSLPSATNEQKISKTSSREKGTHEENITVSNVTNEELCSTQQQQAHSGESPPNIDQVDLVQEPIASER</sequence>
<name>A0ABR2CX10_9ROSI</name>
<dbReference type="PANTHER" id="PTHR31358:SF29">
    <property type="entry name" value="PROTEIN WVD2-LIKE 5-RELATED"/>
    <property type="match status" value="1"/>
</dbReference>
<feature type="region of interest" description="Disordered" evidence="6">
    <location>
        <begin position="145"/>
        <end position="281"/>
    </location>
</feature>
<proteinExistence type="inferred from homology"/>
<feature type="compositionally biased region" description="Basic residues" evidence="6">
    <location>
        <begin position="366"/>
        <end position="375"/>
    </location>
</feature>
<evidence type="ECO:0000256" key="6">
    <source>
        <dbReference type="SAM" id="MobiDB-lite"/>
    </source>
</evidence>
<keyword evidence="3" id="KW-0963">Cytoplasm</keyword>
<evidence type="ECO:0000256" key="2">
    <source>
        <dbReference type="ARBA" id="ARBA00005885"/>
    </source>
</evidence>
<feature type="region of interest" description="Disordered" evidence="6">
    <location>
        <begin position="407"/>
        <end position="497"/>
    </location>
</feature>
<gene>
    <name evidence="8" type="ORF">V6N12_047957</name>
</gene>
<comment type="subcellular location">
    <subcellularLocation>
        <location evidence="1">Cytoplasm</location>
        <location evidence="1">Cytoskeleton</location>
    </subcellularLocation>
</comment>
<feature type="compositionally biased region" description="Polar residues" evidence="6">
    <location>
        <begin position="456"/>
        <end position="476"/>
    </location>
</feature>
<evidence type="ECO:0000313" key="9">
    <source>
        <dbReference type="Proteomes" id="UP001472677"/>
    </source>
</evidence>
<feature type="domain" description="TPX2 C-terminal" evidence="7">
    <location>
        <begin position="285"/>
        <end position="360"/>
    </location>
</feature>
<keyword evidence="4" id="KW-0493">Microtubule</keyword>
<evidence type="ECO:0000259" key="7">
    <source>
        <dbReference type="Pfam" id="PF06886"/>
    </source>
</evidence>
<feature type="compositionally biased region" description="Basic and acidic residues" evidence="6">
    <location>
        <begin position="145"/>
        <end position="156"/>
    </location>
</feature>
<evidence type="ECO:0000256" key="3">
    <source>
        <dbReference type="ARBA" id="ARBA00022490"/>
    </source>
</evidence>
<dbReference type="InterPro" id="IPR027329">
    <property type="entry name" value="TPX2_C"/>
</dbReference>
<dbReference type="InterPro" id="IPR044833">
    <property type="entry name" value="WDL5/6"/>
</dbReference>
<feature type="compositionally biased region" description="Polar residues" evidence="6">
    <location>
        <begin position="427"/>
        <end position="444"/>
    </location>
</feature>
<feature type="region of interest" description="Disordered" evidence="6">
    <location>
        <begin position="339"/>
        <end position="394"/>
    </location>
</feature>
<feature type="region of interest" description="Disordered" evidence="6">
    <location>
        <begin position="305"/>
        <end position="326"/>
    </location>
</feature>
<keyword evidence="9" id="KW-1185">Reference proteome</keyword>
<keyword evidence="5" id="KW-0206">Cytoskeleton</keyword>
<dbReference type="PANTHER" id="PTHR31358">
    <property type="entry name" value="PROTEIN WVD2-LIKE 4"/>
    <property type="match status" value="1"/>
</dbReference>
<comment type="similarity">
    <text evidence="2">Belongs to the TPX2 family.</text>
</comment>
<feature type="compositionally biased region" description="Polar residues" evidence="6">
    <location>
        <begin position="376"/>
        <end position="394"/>
    </location>
</feature>
<evidence type="ECO:0000256" key="1">
    <source>
        <dbReference type="ARBA" id="ARBA00004245"/>
    </source>
</evidence>
<feature type="compositionally biased region" description="Polar residues" evidence="6">
    <location>
        <begin position="198"/>
        <end position="211"/>
    </location>
</feature>
<protein>
    <recommendedName>
        <fullName evidence="7">TPX2 C-terminal domain-containing protein</fullName>
    </recommendedName>
</protein>
<evidence type="ECO:0000256" key="5">
    <source>
        <dbReference type="ARBA" id="ARBA00023212"/>
    </source>
</evidence>
<comment type="caution">
    <text evidence="8">The sequence shown here is derived from an EMBL/GenBank/DDBJ whole genome shotgun (WGS) entry which is preliminary data.</text>
</comment>
<evidence type="ECO:0000256" key="4">
    <source>
        <dbReference type="ARBA" id="ARBA00022701"/>
    </source>
</evidence>
<dbReference type="Proteomes" id="UP001472677">
    <property type="component" value="Unassembled WGS sequence"/>
</dbReference>
<dbReference type="EMBL" id="JBBPBM010000043">
    <property type="protein sequence ID" value="KAK8523437.1"/>
    <property type="molecule type" value="Genomic_DNA"/>
</dbReference>
<organism evidence="8 9">
    <name type="scientific">Hibiscus sabdariffa</name>
    <name type="common">roselle</name>
    <dbReference type="NCBI Taxonomy" id="183260"/>
    <lineage>
        <taxon>Eukaryota</taxon>
        <taxon>Viridiplantae</taxon>
        <taxon>Streptophyta</taxon>
        <taxon>Embryophyta</taxon>
        <taxon>Tracheophyta</taxon>
        <taxon>Spermatophyta</taxon>
        <taxon>Magnoliopsida</taxon>
        <taxon>eudicotyledons</taxon>
        <taxon>Gunneridae</taxon>
        <taxon>Pentapetalae</taxon>
        <taxon>rosids</taxon>
        <taxon>malvids</taxon>
        <taxon>Malvales</taxon>
        <taxon>Malvaceae</taxon>
        <taxon>Malvoideae</taxon>
        <taxon>Hibiscus</taxon>
    </lineage>
</organism>